<reference evidence="1 2" key="1">
    <citation type="journal article" date="2009" name="Stand. Genomic Sci.">
        <title>Complete genome sequence of Desulfotomaculum acetoxidans type strain (5575).</title>
        <authorList>
            <person name="Spring S."/>
            <person name="Lapidus A."/>
            <person name="Schroder M."/>
            <person name="Gleim D."/>
            <person name="Sims D."/>
            <person name="Meincke L."/>
            <person name="Glavina Del Rio T."/>
            <person name="Tice H."/>
            <person name="Copeland A."/>
            <person name="Cheng J.F."/>
            <person name="Lucas S."/>
            <person name="Chen F."/>
            <person name="Nolan M."/>
            <person name="Bruce D."/>
            <person name="Goodwin L."/>
            <person name="Pitluck S."/>
            <person name="Ivanova N."/>
            <person name="Mavromatis K."/>
            <person name="Mikhailova N."/>
            <person name="Pati A."/>
            <person name="Chen A."/>
            <person name="Palaniappan K."/>
            <person name="Land M."/>
            <person name="Hauser L."/>
            <person name="Chang Y.J."/>
            <person name="Jeffries C.D."/>
            <person name="Chain P."/>
            <person name="Saunders E."/>
            <person name="Brettin T."/>
            <person name="Detter J.C."/>
            <person name="Goker M."/>
            <person name="Bristow J."/>
            <person name="Eisen J.A."/>
            <person name="Markowitz V."/>
            <person name="Hugenholtz P."/>
            <person name="Kyrpides N.C."/>
            <person name="Klenk H.P."/>
            <person name="Han C."/>
        </authorList>
    </citation>
    <scope>NUCLEOTIDE SEQUENCE [LARGE SCALE GENOMIC DNA]</scope>
    <source>
        <strain evidence="2">ATCC 49208 / DSM 771 / VKM B-1644</strain>
    </source>
</reference>
<gene>
    <name evidence="1" type="ordered locus">Dtox_3430</name>
</gene>
<name>C8W6P4_DESAS</name>
<dbReference type="HOGENOM" id="CLU_3134843_0_0_9"/>
<evidence type="ECO:0000313" key="1">
    <source>
        <dbReference type="EMBL" id="ACV64153.1"/>
    </source>
</evidence>
<dbReference type="KEGG" id="dae:Dtox_3430"/>
<dbReference type="AlphaFoldDB" id="C8W6P4"/>
<dbReference type="STRING" id="485916.Dtox_3430"/>
<protein>
    <submittedName>
        <fullName evidence="1">Uncharacterized protein</fullName>
    </submittedName>
</protein>
<dbReference type="EMBL" id="CP001720">
    <property type="protein sequence ID" value="ACV64153.1"/>
    <property type="molecule type" value="Genomic_DNA"/>
</dbReference>
<accession>C8W6P4</accession>
<dbReference type="Proteomes" id="UP000002217">
    <property type="component" value="Chromosome"/>
</dbReference>
<proteinExistence type="predicted"/>
<keyword evidence="2" id="KW-1185">Reference proteome</keyword>
<sequence length="49" mass="5796">MIYIQLPLKRLKSKTGYNLKLILCNIAAKFKTNFKLKSSLNNKLYDYNQ</sequence>
<evidence type="ECO:0000313" key="2">
    <source>
        <dbReference type="Proteomes" id="UP000002217"/>
    </source>
</evidence>
<organism evidence="1 2">
    <name type="scientific">Desulfofarcimen acetoxidans (strain ATCC 49208 / DSM 771 / KCTC 5769 / VKM B-1644 / 5575)</name>
    <name type="common">Desulfotomaculum acetoxidans</name>
    <dbReference type="NCBI Taxonomy" id="485916"/>
    <lineage>
        <taxon>Bacteria</taxon>
        <taxon>Bacillati</taxon>
        <taxon>Bacillota</taxon>
        <taxon>Clostridia</taxon>
        <taxon>Eubacteriales</taxon>
        <taxon>Peptococcaceae</taxon>
        <taxon>Desulfofarcimen</taxon>
    </lineage>
</organism>